<evidence type="ECO:0000313" key="9">
    <source>
        <dbReference type="EMBL" id="KFJ04479.1"/>
    </source>
</evidence>
<dbReference type="STRING" id="77635.BISU_0486"/>
<keyword evidence="10" id="KW-1185">Reference proteome</keyword>
<feature type="transmembrane region" description="Helical" evidence="8">
    <location>
        <begin position="73"/>
        <end position="96"/>
    </location>
</feature>
<feature type="transmembrane region" description="Helical" evidence="8">
    <location>
        <begin position="38"/>
        <end position="61"/>
    </location>
</feature>
<evidence type="ECO:0000256" key="2">
    <source>
        <dbReference type="ARBA" id="ARBA00009142"/>
    </source>
</evidence>
<feature type="transmembrane region" description="Helical" evidence="8">
    <location>
        <begin position="221"/>
        <end position="238"/>
    </location>
</feature>
<feature type="transmembrane region" description="Helical" evidence="8">
    <location>
        <begin position="126"/>
        <end position="153"/>
    </location>
</feature>
<keyword evidence="4 8" id="KW-1003">Cell membrane</keyword>
<comment type="similarity">
    <text evidence="2 8">Belongs to the 4-toluene sulfonate uptake permease (TSUP) (TC 2.A.102) family.</text>
</comment>
<reference evidence="9 10" key="1">
    <citation type="submission" date="2014-03" db="EMBL/GenBank/DDBJ databases">
        <title>Genomics of Bifidobacteria.</title>
        <authorList>
            <person name="Ventura M."/>
            <person name="Milani C."/>
            <person name="Lugli G.A."/>
        </authorList>
    </citation>
    <scope>NUCLEOTIDE SEQUENCE [LARGE SCALE GENOMIC DNA]</scope>
    <source>
        <strain evidence="9 10">LMG 11597</strain>
    </source>
</reference>
<dbReference type="PANTHER" id="PTHR30269">
    <property type="entry name" value="TRANSMEMBRANE PROTEIN YFCA"/>
    <property type="match status" value="1"/>
</dbReference>
<name>A0A087E9M8_9BIFI</name>
<evidence type="ECO:0000313" key="10">
    <source>
        <dbReference type="Proteomes" id="UP000029055"/>
    </source>
</evidence>
<dbReference type="GO" id="GO:0005886">
    <property type="term" value="C:plasma membrane"/>
    <property type="evidence" value="ECO:0007669"/>
    <property type="project" value="UniProtKB-SubCell"/>
</dbReference>
<keyword evidence="7 8" id="KW-0472">Membrane</keyword>
<accession>A0A087E9M8</accession>
<dbReference type="eggNOG" id="COG0730">
    <property type="taxonomic scope" value="Bacteria"/>
</dbReference>
<dbReference type="RefSeq" id="WP_081672607.1">
    <property type="nucleotide sequence ID" value="NZ_CP062939.1"/>
</dbReference>
<keyword evidence="3" id="KW-0813">Transport</keyword>
<dbReference type="InterPro" id="IPR002781">
    <property type="entry name" value="TM_pro_TauE-like"/>
</dbReference>
<evidence type="ECO:0000256" key="6">
    <source>
        <dbReference type="ARBA" id="ARBA00022989"/>
    </source>
</evidence>
<organism evidence="9 10">
    <name type="scientific">Bifidobacterium subtile</name>
    <dbReference type="NCBI Taxonomy" id="77635"/>
    <lineage>
        <taxon>Bacteria</taxon>
        <taxon>Bacillati</taxon>
        <taxon>Actinomycetota</taxon>
        <taxon>Actinomycetes</taxon>
        <taxon>Bifidobacteriales</taxon>
        <taxon>Bifidobacteriaceae</taxon>
        <taxon>Bifidobacterium</taxon>
    </lineage>
</organism>
<dbReference type="OrthoDB" id="7843147at2"/>
<dbReference type="Proteomes" id="UP000029055">
    <property type="component" value="Unassembled WGS sequence"/>
</dbReference>
<proteinExistence type="inferred from homology"/>
<feature type="transmembrane region" description="Helical" evidence="8">
    <location>
        <begin position="102"/>
        <end position="119"/>
    </location>
</feature>
<gene>
    <name evidence="9" type="ORF">BISU_0486</name>
</gene>
<evidence type="ECO:0000256" key="5">
    <source>
        <dbReference type="ARBA" id="ARBA00022692"/>
    </source>
</evidence>
<sequence>MSETMRDALFLAVLFVTNVIQAITGFAGTVLAMPASMLLIGTGEARVVLNAMAFASCLWIGVQNRRHIRWHELARMVGFMAIGMVAGIMLYGLLPIAPLQKAYGIFIILVALYGLFFPAHSNPPQWVLIAVLLMAGVVHGLFVSGGALLVVYATAVLRDKDEFRATVSCVWVALNIFMGAQQVVAGEWTPHALVLAALGLPLLAVSIVVGNRLQRRISQRAFLLLTYVLLIVSGISIVV</sequence>
<evidence type="ECO:0000256" key="7">
    <source>
        <dbReference type="ARBA" id="ARBA00023136"/>
    </source>
</evidence>
<dbReference type="PANTHER" id="PTHR30269:SF37">
    <property type="entry name" value="MEMBRANE TRANSPORTER PROTEIN"/>
    <property type="match status" value="1"/>
</dbReference>
<protein>
    <recommendedName>
        <fullName evidence="8">Probable membrane transporter protein</fullName>
    </recommendedName>
</protein>
<evidence type="ECO:0000256" key="8">
    <source>
        <dbReference type="RuleBase" id="RU363041"/>
    </source>
</evidence>
<evidence type="ECO:0000256" key="4">
    <source>
        <dbReference type="ARBA" id="ARBA00022475"/>
    </source>
</evidence>
<comment type="subcellular location">
    <subcellularLocation>
        <location evidence="1 8">Cell membrane</location>
        <topology evidence="1 8">Multi-pass membrane protein</topology>
    </subcellularLocation>
</comment>
<keyword evidence="5 8" id="KW-0812">Transmembrane</keyword>
<dbReference type="InterPro" id="IPR052017">
    <property type="entry name" value="TSUP"/>
</dbReference>
<comment type="caution">
    <text evidence="9">The sequence shown here is derived from an EMBL/GenBank/DDBJ whole genome shotgun (WGS) entry which is preliminary data.</text>
</comment>
<dbReference type="AlphaFoldDB" id="A0A087E9M8"/>
<dbReference type="Pfam" id="PF01925">
    <property type="entry name" value="TauE"/>
    <property type="match status" value="1"/>
</dbReference>
<keyword evidence="6 8" id="KW-1133">Transmembrane helix</keyword>
<evidence type="ECO:0000256" key="3">
    <source>
        <dbReference type="ARBA" id="ARBA00022448"/>
    </source>
</evidence>
<evidence type="ECO:0000256" key="1">
    <source>
        <dbReference type="ARBA" id="ARBA00004651"/>
    </source>
</evidence>
<dbReference type="EMBL" id="JGZR01000003">
    <property type="protein sequence ID" value="KFJ04479.1"/>
    <property type="molecule type" value="Genomic_DNA"/>
</dbReference>
<feature type="transmembrane region" description="Helical" evidence="8">
    <location>
        <begin position="188"/>
        <end position="209"/>
    </location>
</feature>